<comment type="caution">
    <text evidence="3">The sequence shown here is derived from an EMBL/GenBank/DDBJ whole genome shotgun (WGS) entry which is preliminary data.</text>
</comment>
<dbReference type="EMBL" id="JACXAF010000018">
    <property type="protein sequence ID" value="MBD1390472.1"/>
    <property type="molecule type" value="Genomic_DNA"/>
</dbReference>
<dbReference type="Proteomes" id="UP000638014">
    <property type="component" value="Unassembled WGS sequence"/>
</dbReference>
<keyword evidence="2" id="KW-0732">Signal</keyword>
<proteinExistence type="predicted"/>
<name>A0A8J6QUW3_9GAMM</name>
<sequence>MRNALFATAALLSTSVMAHDNECSVDMTMGVDLSPTKIELLADDKSPVVMTADRLYIDGAAMELNHEQQDAYQAYQQGIREFVPQVVDLAMDAVEVAMIAVQEVMTGLNINEDGQRELEESIEQLKETLERYFSKEEQTYHLAAHNNDQFDQEIEQGLSRVVENSVEQGLGSVFTMLGEAFSSSDGSFEERMEAFGQRMEQMGEAIEQKVEASADAIEQRGELVCEQAEQLHKLELEAHRQIPQLQDYSLLKI</sequence>
<keyword evidence="1" id="KW-0175">Coiled coil</keyword>
<organism evidence="3 4">
    <name type="scientific">Neiella litorisoli</name>
    <dbReference type="NCBI Taxonomy" id="2771431"/>
    <lineage>
        <taxon>Bacteria</taxon>
        <taxon>Pseudomonadati</taxon>
        <taxon>Pseudomonadota</taxon>
        <taxon>Gammaproteobacteria</taxon>
        <taxon>Alteromonadales</taxon>
        <taxon>Echinimonadaceae</taxon>
        <taxon>Neiella</taxon>
    </lineage>
</organism>
<dbReference type="InterPro" id="IPR021307">
    <property type="entry name" value="DUF2884"/>
</dbReference>
<keyword evidence="4" id="KW-1185">Reference proteome</keyword>
<accession>A0A8J6QUW3</accession>
<gene>
    <name evidence="3" type="ORF">IC617_13605</name>
</gene>
<evidence type="ECO:0000256" key="1">
    <source>
        <dbReference type="SAM" id="Coils"/>
    </source>
</evidence>
<evidence type="ECO:0000313" key="3">
    <source>
        <dbReference type="EMBL" id="MBD1390472.1"/>
    </source>
</evidence>
<feature type="signal peptide" evidence="2">
    <location>
        <begin position="1"/>
        <end position="18"/>
    </location>
</feature>
<evidence type="ECO:0000313" key="4">
    <source>
        <dbReference type="Proteomes" id="UP000638014"/>
    </source>
</evidence>
<feature type="coiled-coil region" evidence="1">
    <location>
        <begin position="108"/>
        <end position="135"/>
    </location>
</feature>
<evidence type="ECO:0000256" key="2">
    <source>
        <dbReference type="SAM" id="SignalP"/>
    </source>
</evidence>
<feature type="chain" id="PRO_5035192225" evidence="2">
    <location>
        <begin position="19"/>
        <end position="253"/>
    </location>
</feature>
<dbReference type="AlphaFoldDB" id="A0A8J6QUW3"/>
<protein>
    <submittedName>
        <fullName evidence="3">DUF2884 family protein</fullName>
    </submittedName>
</protein>
<dbReference type="RefSeq" id="WP_191145538.1">
    <property type="nucleotide sequence ID" value="NZ_JACXAF010000018.1"/>
</dbReference>
<dbReference type="Pfam" id="PF11101">
    <property type="entry name" value="DUF2884"/>
    <property type="match status" value="1"/>
</dbReference>
<reference evidence="3" key="1">
    <citation type="submission" date="2020-09" db="EMBL/GenBank/DDBJ databases">
        <title>A novel bacterium of genus Neiella, isolated from South China Sea.</title>
        <authorList>
            <person name="Huang H."/>
            <person name="Mo K."/>
            <person name="Hu Y."/>
        </authorList>
    </citation>
    <scope>NUCLEOTIDE SEQUENCE</scope>
    <source>
        <strain evidence="3">HB171785</strain>
    </source>
</reference>